<feature type="region of interest" description="Disordered" evidence="12">
    <location>
        <begin position="190"/>
        <end position="233"/>
    </location>
</feature>
<dbReference type="Gene3D" id="3.40.630.30">
    <property type="match status" value="1"/>
</dbReference>
<dbReference type="GO" id="GO:0005525">
    <property type="term" value="F:GTP binding"/>
    <property type="evidence" value="ECO:0007669"/>
    <property type="project" value="UniProtKB-KW"/>
</dbReference>
<dbReference type="Pfam" id="PF00009">
    <property type="entry name" value="GTP_EFTU"/>
    <property type="match status" value="1"/>
</dbReference>
<dbReference type="SUPFAM" id="SSF52156">
    <property type="entry name" value="Initiation factor IF2/eIF5b, domain 3"/>
    <property type="match status" value="1"/>
</dbReference>
<evidence type="ECO:0000256" key="11">
    <source>
        <dbReference type="SAM" id="Coils"/>
    </source>
</evidence>
<dbReference type="SUPFAM" id="SSF50447">
    <property type="entry name" value="Translation proteins"/>
    <property type="match status" value="2"/>
</dbReference>
<dbReference type="InterPro" id="IPR000795">
    <property type="entry name" value="T_Tr_GTP-bd_dom"/>
</dbReference>
<feature type="domain" description="Tr-type G" evidence="13">
    <location>
        <begin position="389"/>
        <end position="557"/>
    </location>
</feature>
<dbReference type="InterPro" id="IPR036925">
    <property type="entry name" value="TIF_IF2_dom3_sf"/>
</dbReference>
<comment type="subcellular location">
    <subcellularLocation>
        <location evidence="1">Mitochondrion</location>
    </subcellularLocation>
</comment>
<keyword evidence="15" id="KW-1185">Reference proteome</keyword>
<evidence type="ECO:0000256" key="9">
    <source>
        <dbReference type="ARBA" id="ARBA00025162"/>
    </source>
</evidence>
<evidence type="ECO:0000259" key="13">
    <source>
        <dbReference type="PROSITE" id="PS51722"/>
    </source>
</evidence>
<gene>
    <name evidence="14" type="ORF">DEBURN_LOCUS441</name>
</gene>
<evidence type="ECO:0000256" key="12">
    <source>
        <dbReference type="SAM" id="MobiDB-lite"/>
    </source>
</evidence>
<dbReference type="GO" id="GO:0003743">
    <property type="term" value="F:translation initiation factor activity"/>
    <property type="evidence" value="ECO:0007669"/>
    <property type="project" value="UniProtKB-KW"/>
</dbReference>
<feature type="compositionally biased region" description="Basic and acidic residues" evidence="12">
    <location>
        <begin position="201"/>
        <end position="216"/>
    </location>
</feature>
<feature type="coiled-coil region" evidence="11">
    <location>
        <begin position="650"/>
        <end position="681"/>
    </location>
</feature>
<comment type="caution">
    <text evidence="14">The sequence shown here is derived from an EMBL/GenBank/DDBJ whole genome shotgun (WGS) entry which is preliminary data.</text>
</comment>
<dbReference type="InterPro" id="IPR009000">
    <property type="entry name" value="Transl_B-barrel_sf"/>
</dbReference>
<keyword evidence="3" id="KW-0396">Initiation factor</keyword>
<keyword evidence="4" id="KW-0547">Nucleotide-binding</keyword>
<evidence type="ECO:0000256" key="5">
    <source>
        <dbReference type="ARBA" id="ARBA00022917"/>
    </source>
</evidence>
<keyword evidence="5" id="KW-0648">Protein biosynthesis</keyword>
<comment type="function">
    <text evidence="9">One of the essential components for the initiation of protein synthesis. Protects formylmethionyl-tRNA from spontaneous hydrolysis and promotes its binding to the 30S ribosomal subunits. Also involved in the hydrolysis of GTP during the formation of the 70S ribosomal complex.</text>
</comment>
<keyword evidence="8" id="KW-0342">GTP-binding</keyword>
<dbReference type="InterPro" id="IPR006847">
    <property type="entry name" value="IF2_N"/>
</dbReference>
<keyword evidence="11" id="KW-0175">Coiled coil</keyword>
<protein>
    <recommendedName>
        <fullName evidence="10">Translation initiation factor IF-2, mitochondrial</fullName>
    </recommendedName>
</protein>
<dbReference type="CDD" id="cd01887">
    <property type="entry name" value="IF2_eIF5B"/>
    <property type="match status" value="1"/>
</dbReference>
<evidence type="ECO:0000256" key="2">
    <source>
        <dbReference type="ARBA" id="ARBA00007733"/>
    </source>
</evidence>
<dbReference type="GO" id="GO:0003924">
    <property type="term" value="F:GTPase activity"/>
    <property type="evidence" value="ECO:0007669"/>
    <property type="project" value="InterPro"/>
</dbReference>
<evidence type="ECO:0000256" key="1">
    <source>
        <dbReference type="ARBA" id="ARBA00004173"/>
    </source>
</evidence>
<sequence length="897" mass="100630">MSNNLENNRNLVDKANEATNVEFLGPSINYNREDYENSNMGWNSENKINEMREGGARYLIARQFNKVHNDSGENKTIGKPIGFLMFQFTWEETMADDDQEIEHIEPHTISLLSIKSYKRPPIIQPGSERWVEVDSNEDFHVETALRNFRSGLFDNLKVNNSGGGSGGERLTRRSIFDDLKFGDGSDPFPVNPIGSKWQRPKSKEIFNRSSERKSKELISQMEPPEDISSSNIMGEINNDVEQEKQRARQKFGIKKDKAITSIESRKFSKTMKKENFEEEEEEEDFDMEFEFERSKKKKQQPIIQELPKIKKEIYLPEAISVSNLAKLIGERLAPFEQKLRNLGIEYTTHDHLLNAEEASLIAMEYDLSPVVNSEAAIDLYSNDMSKYPLRPPIVTIMGHVDHGKTTLLDSLRKSSVAAGEAGGITQHIGAFSVTLPSKKTITFLDTPGHAAFSAMRARGAHVTDIVVLVVAADDGIMPQTIEAIKHAKDAGVPMVVAINKIDRHDANASKVRESLLAHGVELEEYGGETQSVEISALKSQGLDILEESIIILAELSEYRAEVDIEAEGNIIESQVERGKGNVATVLVKRGTLKQGDNIVAGTSWCKVRLMTNDKGESLKKALPGTPVKVMGWKNLPKAGDEELAKTVVNNRLLKEERERQIKDLEVINEKRRQRKKEIEEKHASARNFKKEVWMFHRGLLKEYPTMESPFENNKEQESEEEKIKQLSVIVKADVSGSVEAVVNSLDSMGNDEVCANVIDFGVGDINESDVIKASASKSLIYGFNVKANSKVTGIAQSEQVDIITHNIIYKLLDDVKLRLSQMLPPIIETHVTGEATILKIFEINIRSKEFKSIAGLKTDIPEAKKGLECGMSFEGFKEFKEGDIIQSIIIKEVPRSL</sequence>
<dbReference type="InterPro" id="IPR044145">
    <property type="entry name" value="IF2_II"/>
</dbReference>
<keyword evidence="6" id="KW-0809">Transit peptide</keyword>
<dbReference type="FunFam" id="3.40.50.300:FF:000019">
    <property type="entry name" value="Translation initiation factor IF-2"/>
    <property type="match status" value="1"/>
</dbReference>
<dbReference type="InterPro" id="IPR053905">
    <property type="entry name" value="EF-G-like_DII"/>
</dbReference>
<dbReference type="OrthoDB" id="361630at2759"/>
<dbReference type="PANTHER" id="PTHR43381">
    <property type="entry name" value="TRANSLATION INITIATION FACTOR IF-2-RELATED"/>
    <property type="match status" value="1"/>
</dbReference>
<keyword evidence="7" id="KW-0496">Mitochondrion</keyword>
<dbReference type="Pfam" id="PF11987">
    <property type="entry name" value="IF-2"/>
    <property type="match status" value="1"/>
</dbReference>
<dbReference type="Pfam" id="PF22042">
    <property type="entry name" value="EF-G_D2"/>
    <property type="match status" value="1"/>
</dbReference>
<dbReference type="PANTHER" id="PTHR43381:SF20">
    <property type="entry name" value="TRANSLATION INITIATION FACTOR IF-2, MITOCHONDRIAL"/>
    <property type="match status" value="1"/>
</dbReference>
<dbReference type="SUPFAM" id="SSF52540">
    <property type="entry name" value="P-loop containing nucleoside triphosphate hydrolases"/>
    <property type="match status" value="1"/>
</dbReference>
<dbReference type="EMBL" id="CAJVPK010000014">
    <property type="protein sequence ID" value="CAG8433366.1"/>
    <property type="molecule type" value="Genomic_DNA"/>
</dbReference>
<evidence type="ECO:0000256" key="3">
    <source>
        <dbReference type="ARBA" id="ARBA00022540"/>
    </source>
</evidence>
<evidence type="ECO:0000256" key="7">
    <source>
        <dbReference type="ARBA" id="ARBA00023128"/>
    </source>
</evidence>
<dbReference type="InterPro" id="IPR015760">
    <property type="entry name" value="TIF_IF2"/>
</dbReference>
<evidence type="ECO:0000256" key="8">
    <source>
        <dbReference type="ARBA" id="ARBA00023134"/>
    </source>
</evidence>
<organism evidence="14 15">
    <name type="scientific">Diversispora eburnea</name>
    <dbReference type="NCBI Taxonomy" id="1213867"/>
    <lineage>
        <taxon>Eukaryota</taxon>
        <taxon>Fungi</taxon>
        <taxon>Fungi incertae sedis</taxon>
        <taxon>Mucoromycota</taxon>
        <taxon>Glomeromycotina</taxon>
        <taxon>Glomeromycetes</taxon>
        <taxon>Diversisporales</taxon>
        <taxon>Diversisporaceae</taxon>
        <taxon>Diversispora</taxon>
    </lineage>
</organism>
<dbReference type="InterPro" id="IPR027417">
    <property type="entry name" value="P-loop_NTPase"/>
</dbReference>
<proteinExistence type="inferred from homology"/>
<evidence type="ECO:0000256" key="4">
    <source>
        <dbReference type="ARBA" id="ARBA00022741"/>
    </source>
</evidence>
<evidence type="ECO:0000313" key="14">
    <source>
        <dbReference type="EMBL" id="CAG8433366.1"/>
    </source>
</evidence>
<dbReference type="CDD" id="cd03702">
    <property type="entry name" value="IF2_mtIF2_II"/>
    <property type="match status" value="1"/>
</dbReference>
<dbReference type="PROSITE" id="PS51722">
    <property type="entry name" value="G_TR_2"/>
    <property type="match status" value="1"/>
</dbReference>
<dbReference type="Gene3D" id="3.40.50.10050">
    <property type="entry name" value="Translation initiation factor IF- 2, domain 3"/>
    <property type="match status" value="1"/>
</dbReference>
<dbReference type="Gene3D" id="2.40.30.10">
    <property type="entry name" value="Translation factors"/>
    <property type="match status" value="2"/>
</dbReference>
<evidence type="ECO:0000256" key="10">
    <source>
        <dbReference type="ARBA" id="ARBA00044200"/>
    </source>
</evidence>
<dbReference type="HAMAP" id="MF_00100_B">
    <property type="entry name" value="IF_2_B"/>
    <property type="match status" value="1"/>
</dbReference>
<name>A0A9N8V1F0_9GLOM</name>
<dbReference type="InterPro" id="IPR000178">
    <property type="entry name" value="TF_IF2_bacterial-like"/>
</dbReference>
<dbReference type="Proteomes" id="UP000789706">
    <property type="component" value="Unassembled WGS sequence"/>
</dbReference>
<dbReference type="InterPro" id="IPR023115">
    <property type="entry name" value="TIF_IF2_dom3"/>
</dbReference>
<dbReference type="Gene3D" id="3.40.50.300">
    <property type="entry name" value="P-loop containing nucleotide triphosphate hydrolases"/>
    <property type="match status" value="1"/>
</dbReference>
<evidence type="ECO:0000256" key="6">
    <source>
        <dbReference type="ARBA" id="ARBA00022946"/>
    </source>
</evidence>
<dbReference type="InterPro" id="IPR005225">
    <property type="entry name" value="Small_GTP-bd"/>
</dbReference>
<accession>A0A9N8V1F0</accession>
<reference evidence="14" key="1">
    <citation type="submission" date="2021-06" db="EMBL/GenBank/DDBJ databases">
        <authorList>
            <person name="Kallberg Y."/>
            <person name="Tangrot J."/>
            <person name="Rosling A."/>
        </authorList>
    </citation>
    <scope>NUCLEOTIDE SEQUENCE</scope>
    <source>
        <strain evidence="14">AZ414A</strain>
    </source>
</reference>
<comment type="similarity">
    <text evidence="2">Belongs to the TRAFAC class translation factor GTPase superfamily. Classic translation factor GTPase family. IF-2 subfamily.</text>
</comment>
<dbReference type="AlphaFoldDB" id="A0A9N8V1F0"/>
<dbReference type="Pfam" id="PF04760">
    <property type="entry name" value="IF2_N"/>
    <property type="match status" value="1"/>
</dbReference>
<evidence type="ECO:0000313" key="15">
    <source>
        <dbReference type="Proteomes" id="UP000789706"/>
    </source>
</evidence>
<dbReference type="NCBIfam" id="TIGR00231">
    <property type="entry name" value="small_GTP"/>
    <property type="match status" value="1"/>
</dbReference>
<dbReference type="GO" id="GO:0005739">
    <property type="term" value="C:mitochondrion"/>
    <property type="evidence" value="ECO:0007669"/>
    <property type="project" value="UniProtKB-SubCell"/>
</dbReference>
<dbReference type="FunFam" id="3.40.50.10050:FF:000001">
    <property type="entry name" value="Translation initiation factor IF-2"/>
    <property type="match status" value="1"/>
</dbReference>